<sequence length="38" mass="4291">MAARSPFLPSEIEIILELNRFRLVGLLAINGDYNDQSN</sequence>
<dbReference type="AlphaFoldDB" id="A0A0F9PDZ3"/>
<accession>A0A0F9PDZ3</accession>
<dbReference type="EMBL" id="LAZR01002571">
    <property type="protein sequence ID" value="KKN28349.1"/>
    <property type="molecule type" value="Genomic_DNA"/>
</dbReference>
<protein>
    <submittedName>
        <fullName evidence="1">Uncharacterized protein</fullName>
    </submittedName>
</protein>
<reference evidence="1" key="1">
    <citation type="journal article" date="2015" name="Nature">
        <title>Complex archaea that bridge the gap between prokaryotes and eukaryotes.</title>
        <authorList>
            <person name="Spang A."/>
            <person name="Saw J.H."/>
            <person name="Jorgensen S.L."/>
            <person name="Zaremba-Niedzwiedzka K."/>
            <person name="Martijn J."/>
            <person name="Lind A.E."/>
            <person name="van Eijk R."/>
            <person name="Schleper C."/>
            <person name="Guy L."/>
            <person name="Ettema T.J."/>
        </authorList>
    </citation>
    <scope>NUCLEOTIDE SEQUENCE</scope>
</reference>
<name>A0A0F9PDZ3_9ZZZZ</name>
<proteinExistence type="predicted"/>
<comment type="caution">
    <text evidence="1">The sequence shown here is derived from an EMBL/GenBank/DDBJ whole genome shotgun (WGS) entry which is preliminary data.</text>
</comment>
<organism evidence="1">
    <name type="scientific">marine sediment metagenome</name>
    <dbReference type="NCBI Taxonomy" id="412755"/>
    <lineage>
        <taxon>unclassified sequences</taxon>
        <taxon>metagenomes</taxon>
        <taxon>ecological metagenomes</taxon>
    </lineage>
</organism>
<evidence type="ECO:0000313" key="1">
    <source>
        <dbReference type="EMBL" id="KKN28349.1"/>
    </source>
</evidence>
<gene>
    <name evidence="1" type="ORF">LCGC14_0855200</name>
</gene>